<evidence type="ECO:0000313" key="3">
    <source>
        <dbReference type="Proteomes" id="UP000593576"/>
    </source>
</evidence>
<evidence type="ECO:0000256" key="1">
    <source>
        <dbReference type="SAM" id="Phobius"/>
    </source>
</evidence>
<feature type="transmembrane region" description="Helical" evidence="1">
    <location>
        <begin position="60"/>
        <end position="81"/>
    </location>
</feature>
<dbReference type="AlphaFoldDB" id="A0A7J9NCW9"/>
<evidence type="ECO:0000313" key="2">
    <source>
        <dbReference type="EMBL" id="MBA0881044.1"/>
    </source>
</evidence>
<feature type="non-terminal residue" evidence="2">
    <location>
        <position position="1"/>
    </location>
</feature>
<comment type="caution">
    <text evidence="2">The sequence shown here is derived from an EMBL/GenBank/DDBJ whole genome shotgun (WGS) entry which is preliminary data.</text>
</comment>
<keyword evidence="1" id="KW-0812">Transmembrane</keyword>
<gene>
    <name evidence="2" type="ORF">Goshw_024650</name>
</gene>
<name>A0A7J9NCW9_GOSSC</name>
<reference evidence="2 3" key="1">
    <citation type="journal article" date="2019" name="Genome Biol. Evol.">
        <title>Insights into the evolution of the New World diploid cottons (Gossypium, subgenus Houzingenia) based on genome sequencing.</title>
        <authorList>
            <person name="Grover C.E."/>
            <person name="Arick M.A. 2nd"/>
            <person name="Thrash A."/>
            <person name="Conover J.L."/>
            <person name="Sanders W.S."/>
            <person name="Peterson D.G."/>
            <person name="Frelichowski J.E."/>
            <person name="Scheffler J.A."/>
            <person name="Scheffler B.E."/>
            <person name="Wendel J.F."/>
        </authorList>
    </citation>
    <scope>NUCLEOTIDE SEQUENCE [LARGE SCALE GENOMIC DNA]</scope>
    <source>
        <strain evidence="2">1</strain>
        <tissue evidence="2">Leaf</tissue>
    </source>
</reference>
<protein>
    <submittedName>
        <fullName evidence="2">Uncharacterized protein</fullName>
    </submittedName>
</protein>
<sequence length="84" mass="10225">RSLNAYRRAGEGRFIRCTQLLLAWFHSTVTFKRLIKFHIWSSLKRRISSGELYCYFKMRFYIGVGIFTRFLCLEFWELLVIPYC</sequence>
<accession>A0A7J9NCW9</accession>
<keyword evidence="3" id="KW-1185">Reference proteome</keyword>
<dbReference type="Proteomes" id="UP000593576">
    <property type="component" value="Unassembled WGS sequence"/>
</dbReference>
<proteinExistence type="predicted"/>
<dbReference type="EMBL" id="JABFAF010278614">
    <property type="protein sequence ID" value="MBA0881044.1"/>
    <property type="molecule type" value="Genomic_DNA"/>
</dbReference>
<keyword evidence="1" id="KW-1133">Transmembrane helix</keyword>
<dbReference type="OrthoDB" id="3358371at2759"/>
<keyword evidence="1" id="KW-0472">Membrane</keyword>
<organism evidence="2 3">
    <name type="scientific">Gossypium schwendimanii</name>
    <name type="common">Cotton</name>
    <dbReference type="NCBI Taxonomy" id="34291"/>
    <lineage>
        <taxon>Eukaryota</taxon>
        <taxon>Viridiplantae</taxon>
        <taxon>Streptophyta</taxon>
        <taxon>Embryophyta</taxon>
        <taxon>Tracheophyta</taxon>
        <taxon>Spermatophyta</taxon>
        <taxon>Magnoliopsida</taxon>
        <taxon>eudicotyledons</taxon>
        <taxon>Gunneridae</taxon>
        <taxon>Pentapetalae</taxon>
        <taxon>rosids</taxon>
        <taxon>malvids</taxon>
        <taxon>Malvales</taxon>
        <taxon>Malvaceae</taxon>
        <taxon>Malvoideae</taxon>
        <taxon>Gossypium</taxon>
    </lineage>
</organism>